<name>A0ABR9QX65_9FIRM</name>
<protein>
    <submittedName>
        <fullName evidence="1">Uncharacterized protein</fullName>
    </submittedName>
</protein>
<evidence type="ECO:0000313" key="1">
    <source>
        <dbReference type="EMBL" id="MBE5035460.1"/>
    </source>
</evidence>
<dbReference type="Proteomes" id="UP001516588">
    <property type="component" value="Unassembled WGS sequence"/>
</dbReference>
<gene>
    <name evidence="1" type="ORF">INF20_04080</name>
</gene>
<organism evidence="1 2">
    <name type="scientific">Gallibacter intestinalis</name>
    <dbReference type="NCBI Taxonomy" id="2779356"/>
    <lineage>
        <taxon>Bacteria</taxon>
        <taxon>Bacillati</taxon>
        <taxon>Bacillota</taxon>
        <taxon>Clostridia</taxon>
        <taxon>Eubacteriales</taxon>
        <taxon>Eubacteriaceae</taxon>
        <taxon>Gallibacter</taxon>
    </lineage>
</organism>
<accession>A0ABR9QX65</accession>
<dbReference type="EMBL" id="JADCKA010000005">
    <property type="protein sequence ID" value="MBE5035460.1"/>
    <property type="molecule type" value="Genomic_DNA"/>
</dbReference>
<keyword evidence="2" id="KW-1185">Reference proteome</keyword>
<sequence length="113" mass="12445">MRAVQRILPYTKQLVLYALYDVLDSEESEYDKAENGGIAAEVTVYGNRSGFTLSVSEQPPATVLTVEISAPYGGLSRQGEQRAVDYLANRVEQLLENELKLSVMMKSKGGNIT</sequence>
<proteinExistence type="predicted"/>
<dbReference type="RefSeq" id="WP_226385107.1">
    <property type="nucleotide sequence ID" value="NZ_JADCKA010000005.1"/>
</dbReference>
<evidence type="ECO:0000313" key="2">
    <source>
        <dbReference type="Proteomes" id="UP001516588"/>
    </source>
</evidence>
<reference evidence="1 2" key="1">
    <citation type="submission" date="2020-10" db="EMBL/GenBank/DDBJ databases">
        <title>ChiBAC.</title>
        <authorList>
            <person name="Zenner C."/>
            <person name="Hitch T.C.A."/>
            <person name="Clavel T."/>
        </authorList>
    </citation>
    <scope>NUCLEOTIDE SEQUENCE [LARGE SCALE GENOMIC DNA]</scope>
    <source>
        <strain evidence="1 2">DSM 108706</strain>
    </source>
</reference>
<comment type="caution">
    <text evidence="1">The sequence shown here is derived from an EMBL/GenBank/DDBJ whole genome shotgun (WGS) entry which is preliminary data.</text>
</comment>